<dbReference type="Gene3D" id="3.40.50.720">
    <property type="entry name" value="NAD(P)-binding Rossmann-like Domain"/>
    <property type="match status" value="1"/>
</dbReference>
<dbReference type="InterPro" id="IPR002347">
    <property type="entry name" value="SDR_fam"/>
</dbReference>
<dbReference type="SUPFAM" id="SSF51735">
    <property type="entry name" value="NAD(P)-binding Rossmann-fold domains"/>
    <property type="match status" value="1"/>
</dbReference>
<comment type="similarity">
    <text evidence="1">Belongs to the short-chain dehydrogenases/reductases (SDR) family.</text>
</comment>
<dbReference type="Proteomes" id="UP000070444">
    <property type="component" value="Unassembled WGS sequence"/>
</dbReference>
<proteinExistence type="inferred from homology"/>
<evidence type="ECO:0000256" key="3">
    <source>
        <dbReference type="ARBA" id="ARBA00023002"/>
    </source>
</evidence>
<gene>
    <name evidence="4" type="ORF">CONCODRAFT_5592</name>
</gene>
<dbReference type="OrthoDB" id="294295at2759"/>
<dbReference type="PRINTS" id="PR00081">
    <property type="entry name" value="GDHRDH"/>
</dbReference>
<dbReference type="PANTHER" id="PTHR43618">
    <property type="entry name" value="7-ALPHA-HYDROXYSTEROID DEHYDROGENASE"/>
    <property type="match status" value="1"/>
</dbReference>
<evidence type="ECO:0000313" key="4">
    <source>
        <dbReference type="EMBL" id="KXN71705.1"/>
    </source>
</evidence>
<dbReference type="STRING" id="796925.A0A137P9M1"/>
<name>A0A137P9M1_CONC2</name>
<sequence>MSPITTAYETSKAALHHMSKTLGGSLAPQNVNVNAIAYGIFATDMSKGLVDSVGDALISGIPIGRQGRPHEAAGICIFLSSKASSYITGATISVDGGAATGARSML</sequence>
<evidence type="ECO:0000313" key="5">
    <source>
        <dbReference type="Proteomes" id="UP000070444"/>
    </source>
</evidence>
<dbReference type="InterPro" id="IPR036291">
    <property type="entry name" value="NAD(P)-bd_dom_sf"/>
</dbReference>
<dbReference type="AlphaFoldDB" id="A0A137P9M1"/>
<dbReference type="EMBL" id="KQ964469">
    <property type="protein sequence ID" value="KXN71705.1"/>
    <property type="molecule type" value="Genomic_DNA"/>
</dbReference>
<dbReference type="Pfam" id="PF13561">
    <property type="entry name" value="adh_short_C2"/>
    <property type="match status" value="1"/>
</dbReference>
<evidence type="ECO:0000256" key="1">
    <source>
        <dbReference type="ARBA" id="ARBA00006484"/>
    </source>
</evidence>
<dbReference type="PANTHER" id="PTHR43618:SF8">
    <property type="entry name" value="7ALPHA-HYDROXYSTEROID DEHYDROGENASE"/>
    <property type="match status" value="1"/>
</dbReference>
<evidence type="ECO:0000256" key="2">
    <source>
        <dbReference type="ARBA" id="ARBA00022857"/>
    </source>
</evidence>
<accession>A0A137P9M1</accession>
<organism evidence="4 5">
    <name type="scientific">Conidiobolus coronatus (strain ATCC 28846 / CBS 209.66 / NRRL 28638)</name>
    <name type="common">Delacroixia coronata</name>
    <dbReference type="NCBI Taxonomy" id="796925"/>
    <lineage>
        <taxon>Eukaryota</taxon>
        <taxon>Fungi</taxon>
        <taxon>Fungi incertae sedis</taxon>
        <taxon>Zoopagomycota</taxon>
        <taxon>Entomophthoromycotina</taxon>
        <taxon>Entomophthoromycetes</taxon>
        <taxon>Entomophthorales</taxon>
        <taxon>Ancylistaceae</taxon>
        <taxon>Conidiobolus</taxon>
    </lineage>
</organism>
<dbReference type="InterPro" id="IPR052178">
    <property type="entry name" value="Sec_Metab_Biosynth_SDR"/>
</dbReference>
<dbReference type="GO" id="GO:0016491">
    <property type="term" value="F:oxidoreductase activity"/>
    <property type="evidence" value="ECO:0007669"/>
    <property type="project" value="UniProtKB-KW"/>
</dbReference>
<keyword evidence="5" id="KW-1185">Reference proteome</keyword>
<keyword evidence="3" id="KW-0560">Oxidoreductase</keyword>
<reference evidence="4 5" key="1">
    <citation type="journal article" date="2015" name="Genome Biol. Evol.">
        <title>Phylogenomic analyses indicate that early fungi evolved digesting cell walls of algal ancestors of land plants.</title>
        <authorList>
            <person name="Chang Y."/>
            <person name="Wang S."/>
            <person name="Sekimoto S."/>
            <person name="Aerts A.L."/>
            <person name="Choi C."/>
            <person name="Clum A."/>
            <person name="LaButti K.M."/>
            <person name="Lindquist E.A."/>
            <person name="Yee Ngan C."/>
            <person name="Ohm R.A."/>
            <person name="Salamov A.A."/>
            <person name="Grigoriev I.V."/>
            <person name="Spatafora J.W."/>
            <person name="Berbee M.L."/>
        </authorList>
    </citation>
    <scope>NUCLEOTIDE SEQUENCE [LARGE SCALE GENOMIC DNA]</scope>
    <source>
        <strain evidence="4 5">NRRL 28638</strain>
    </source>
</reference>
<keyword evidence="2" id="KW-0521">NADP</keyword>
<protein>
    <submittedName>
        <fullName evidence="4">NAD(P)-binding protein</fullName>
    </submittedName>
</protein>